<gene>
    <name evidence="1" type="ORF">FLACOL7796_00419</name>
</gene>
<dbReference type="Proteomes" id="UP000474567">
    <property type="component" value="Unassembled WGS sequence"/>
</dbReference>
<comment type="caution">
    <text evidence="1">The sequence shown here is derived from an EMBL/GenBank/DDBJ whole genome shotgun (WGS) entry which is preliminary data.</text>
</comment>
<name>A0ABN7EEV0_9FLAO</name>
<dbReference type="EMBL" id="CADCST010000054">
    <property type="protein sequence ID" value="CAA9195060.1"/>
    <property type="molecule type" value="Genomic_DNA"/>
</dbReference>
<evidence type="ECO:0000313" key="2">
    <source>
        <dbReference type="Proteomes" id="UP000474567"/>
    </source>
</evidence>
<evidence type="ECO:0000313" key="1">
    <source>
        <dbReference type="EMBL" id="CAA9195060.1"/>
    </source>
</evidence>
<reference evidence="1 2" key="1">
    <citation type="submission" date="2020-02" db="EMBL/GenBank/DDBJ databases">
        <authorList>
            <person name="Criscuolo A."/>
        </authorList>
    </citation>
    <scope>NUCLEOTIDE SEQUENCE [LARGE SCALE GENOMIC DNA]</scope>
    <source>
        <strain evidence="1">CECT7796</strain>
    </source>
</reference>
<sequence>MEQSTWKHGFKQRTGLDTDSDRVKEIIKENYEPKNNRVDKAIRLSESVTGRDSIMVLTKKELIDLIFKGGEDAERQIKKILVKNDGKLNGFVSHIRQELK</sequence>
<keyword evidence="2" id="KW-1185">Reference proteome</keyword>
<organism evidence="1 2">
    <name type="scientific">Flavobacterium collinsii</name>
    <dbReference type="NCBI Taxonomy" id="1114861"/>
    <lineage>
        <taxon>Bacteria</taxon>
        <taxon>Pseudomonadati</taxon>
        <taxon>Bacteroidota</taxon>
        <taxon>Flavobacteriia</taxon>
        <taxon>Flavobacteriales</taxon>
        <taxon>Flavobacteriaceae</taxon>
        <taxon>Flavobacterium</taxon>
    </lineage>
</organism>
<accession>A0ABN7EEV0</accession>
<protein>
    <submittedName>
        <fullName evidence="1">Uncharacterized protein</fullName>
    </submittedName>
</protein>
<proteinExistence type="predicted"/>
<dbReference type="RefSeq" id="WP_173964423.1">
    <property type="nucleotide sequence ID" value="NZ_CADCST010000054.1"/>
</dbReference>